<dbReference type="Proteomes" id="UP000291469">
    <property type="component" value="Chromosome"/>
</dbReference>
<evidence type="ECO:0000259" key="4">
    <source>
        <dbReference type="Pfam" id="PF22725"/>
    </source>
</evidence>
<dbReference type="InterPro" id="IPR050984">
    <property type="entry name" value="Gfo/Idh/MocA_domain"/>
</dbReference>
<reference evidence="5 6" key="1">
    <citation type="submission" date="2019-01" db="EMBL/GenBank/DDBJ databases">
        <title>Egibacter rhizosphaerae EGI 80759T.</title>
        <authorList>
            <person name="Chen D.-D."/>
            <person name="Tian Y."/>
            <person name="Jiao J.-Y."/>
            <person name="Zhang X.-T."/>
            <person name="Zhang Y.-G."/>
            <person name="Zhang Y."/>
            <person name="Xiao M."/>
            <person name="Shu W.-S."/>
            <person name="Li W.-J."/>
        </authorList>
    </citation>
    <scope>NUCLEOTIDE SEQUENCE [LARGE SCALE GENOMIC DNA]</scope>
    <source>
        <strain evidence="5 6">EGI 80759</strain>
    </source>
</reference>
<feature type="domain" description="GFO/IDH/MocA-like oxidoreductase" evidence="4">
    <location>
        <begin position="133"/>
        <end position="248"/>
    </location>
</feature>
<dbReference type="AlphaFoldDB" id="A0A411YEB6"/>
<dbReference type="Gene3D" id="3.30.360.10">
    <property type="entry name" value="Dihydrodipicolinate Reductase, domain 2"/>
    <property type="match status" value="1"/>
</dbReference>
<dbReference type="PANTHER" id="PTHR22604">
    <property type="entry name" value="OXIDOREDUCTASES"/>
    <property type="match status" value="1"/>
</dbReference>
<evidence type="ECO:0000313" key="6">
    <source>
        <dbReference type="Proteomes" id="UP000291469"/>
    </source>
</evidence>
<evidence type="ECO:0000256" key="1">
    <source>
        <dbReference type="ARBA" id="ARBA00010928"/>
    </source>
</evidence>
<evidence type="ECO:0000313" key="5">
    <source>
        <dbReference type="EMBL" id="QBI19548.1"/>
    </source>
</evidence>
<dbReference type="Gene3D" id="3.40.50.720">
    <property type="entry name" value="NAD(P)-binding Rossmann-like Domain"/>
    <property type="match status" value="1"/>
</dbReference>
<dbReference type="InterPro" id="IPR055170">
    <property type="entry name" value="GFO_IDH_MocA-like_dom"/>
</dbReference>
<dbReference type="SUPFAM" id="SSF55347">
    <property type="entry name" value="Glyceraldehyde-3-phosphate dehydrogenase-like, C-terminal domain"/>
    <property type="match status" value="1"/>
</dbReference>
<gene>
    <name evidence="5" type="ORF">ER308_08290</name>
</gene>
<dbReference type="GO" id="GO:0016491">
    <property type="term" value="F:oxidoreductase activity"/>
    <property type="evidence" value="ECO:0007669"/>
    <property type="project" value="UniProtKB-KW"/>
</dbReference>
<name>A0A411YEB6_9ACTN</name>
<dbReference type="GO" id="GO:0000166">
    <property type="term" value="F:nucleotide binding"/>
    <property type="evidence" value="ECO:0007669"/>
    <property type="project" value="InterPro"/>
</dbReference>
<dbReference type="Pfam" id="PF01408">
    <property type="entry name" value="GFO_IDH_MocA"/>
    <property type="match status" value="1"/>
</dbReference>
<comment type="similarity">
    <text evidence="1">Belongs to the Gfo/Idh/MocA family.</text>
</comment>
<sequence length="328" mass="34932">MAALRWGVMGTARIATEKVVPALGHARDCEVVAITSRDPGTAREAASRLGIPRDHGTYADLLADAEVDAVYIPLPNHLHGEWAIAAARAGKHVLCEKPLALTSADAQRMVDEAHAAGVTFMEAFMYRLHPSWERARDLVASGRIGALQAVHTWFSYYNDDPANIRNIAEAGGGALLDLGCYGVNVARMLFGAEPSDVEGAMITEPALGVDTTTSAVLCFDDDGVATLTCSTRAKPDQYVTIHGTEGRIHVELPFNIPPDRPTRVHLSTGKGLPALETPETFEFAGVSPYTVQGERFARAVLDGTGVPIPAGDGVANMRVLERIVAAAQ</sequence>
<dbReference type="RefSeq" id="WP_131154545.1">
    <property type="nucleotide sequence ID" value="NZ_CP036402.1"/>
</dbReference>
<dbReference type="InterPro" id="IPR000683">
    <property type="entry name" value="Gfo/Idh/MocA-like_OxRdtase_N"/>
</dbReference>
<feature type="domain" description="Gfo/Idh/MocA-like oxidoreductase N-terminal" evidence="3">
    <location>
        <begin position="4"/>
        <end position="123"/>
    </location>
</feature>
<dbReference type="OrthoDB" id="9815825at2"/>
<dbReference type="Pfam" id="PF22725">
    <property type="entry name" value="GFO_IDH_MocA_C3"/>
    <property type="match status" value="1"/>
</dbReference>
<dbReference type="KEGG" id="erz:ER308_08290"/>
<keyword evidence="6" id="KW-1185">Reference proteome</keyword>
<dbReference type="InterPro" id="IPR036291">
    <property type="entry name" value="NAD(P)-bd_dom_sf"/>
</dbReference>
<accession>A0A411YEB6</accession>
<dbReference type="PANTHER" id="PTHR22604:SF105">
    <property type="entry name" value="TRANS-1,2-DIHYDROBENZENE-1,2-DIOL DEHYDROGENASE"/>
    <property type="match status" value="1"/>
</dbReference>
<dbReference type="SUPFAM" id="SSF51735">
    <property type="entry name" value="NAD(P)-binding Rossmann-fold domains"/>
    <property type="match status" value="1"/>
</dbReference>
<evidence type="ECO:0000256" key="2">
    <source>
        <dbReference type="ARBA" id="ARBA00023002"/>
    </source>
</evidence>
<organism evidence="5 6">
    <name type="scientific">Egibacter rhizosphaerae</name>
    <dbReference type="NCBI Taxonomy" id="1670831"/>
    <lineage>
        <taxon>Bacteria</taxon>
        <taxon>Bacillati</taxon>
        <taxon>Actinomycetota</taxon>
        <taxon>Nitriliruptoria</taxon>
        <taxon>Egibacterales</taxon>
        <taxon>Egibacteraceae</taxon>
        <taxon>Egibacter</taxon>
    </lineage>
</organism>
<evidence type="ECO:0000259" key="3">
    <source>
        <dbReference type="Pfam" id="PF01408"/>
    </source>
</evidence>
<proteinExistence type="inferred from homology"/>
<dbReference type="EMBL" id="CP036402">
    <property type="protein sequence ID" value="QBI19548.1"/>
    <property type="molecule type" value="Genomic_DNA"/>
</dbReference>
<protein>
    <submittedName>
        <fullName evidence="5">Gfo/Idh/MocA family oxidoreductase</fullName>
    </submittedName>
</protein>
<keyword evidence="2" id="KW-0560">Oxidoreductase</keyword>